<keyword evidence="5" id="KW-1185">Reference proteome</keyword>
<dbReference type="Proteomes" id="UP000826725">
    <property type="component" value="Chromosome"/>
</dbReference>
<keyword evidence="2" id="KW-0732">Signal</keyword>
<sequence>MNTKLLFCLITLTLSSISCLTTASNSATIIAFGDSITAGHSSRSGGYPPKLSSLLNENNKPSIVINKGVSGEKTLAGVGRIGRVLAGTPSNLILIMEGTNDIRGGLSLETTRHNLESMINQSKAAGVTPILATLTPSDRNGSATVIPNYWNPMIKNLASSTSIPLADQYAAILPTWGSSNADGLHPNDTGYWTVARTWYGVIAPMISSTGEVNADSSGGGGSSGPCFIATAAFGSPVEKHVILLKEFRDNFLLTNAPGKLFVKTYYALSPPVAHFISQHENVKRVIRILLYPLIGLSYVLLKLNLTAQLFIAVMLAGGLGFSMLFLKRKNLTVQ</sequence>
<evidence type="ECO:0000256" key="1">
    <source>
        <dbReference type="SAM" id="Phobius"/>
    </source>
</evidence>
<feature type="transmembrane region" description="Helical" evidence="1">
    <location>
        <begin position="305"/>
        <end position="326"/>
    </location>
</feature>
<keyword evidence="1" id="KW-0812">Transmembrane</keyword>
<dbReference type="PANTHER" id="PTHR30383">
    <property type="entry name" value="THIOESTERASE 1/PROTEASE 1/LYSOPHOSPHOLIPASE L1"/>
    <property type="match status" value="1"/>
</dbReference>
<dbReference type="AlphaFoldDB" id="A0A8D5FPN7"/>
<keyword evidence="1" id="KW-1133">Transmembrane helix</keyword>
<feature type="signal peptide" evidence="2">
    <location>
        <begin position="1"/>
        <end position="23"/>
    </location>
</feature>
<dbReference type="InterPro" id="IPR049886">
    <property type="entry name" value="CFI_box_CTERM_dom"/>
</dbReference>
<dbReference type="Pfam" id="PF13472">
    <property type="entry name" value="Lipase_GDSL_2"/>
    <property type="match status" value="1"/>
</dbReference>
<dbReference type="PANTHER" id="PTHR30383:SF5">
    <property type="entry name" value="SGNH HYDROLASE-TYPE ESTERASE DOMAIN-CONTAINING PROTEIN"/>
    <property type="match status" value="1"/>
</dbReference>
<protein>
    <recommendedName>
        <fullName evidence="3">SGNH hydrolase-type esterase domain-containing protein</fullName>
    </recommendedName>
</protein>
<organism evidence="4 5">
    <name type="scientific">Desulfomarina profundi</name>
    <dbReference type="NCBI Taxonomy" id="2772557"/>
    <lineage>
        <taxon>Bacteria</taxon>
        <taxon>Pseudomonadati</taxon>
        <taxon>Thermodesulfobacteriota</taxon>
        <taxon>Desulfobulbia</taxon>
        <taxon>Desulfobulbales</taxon>
        <taxon>Desulfobulbaceae</taxon>
        <taxon>Desulfomarina</taxon>
    </lineage>
</organism>
<dbReference type="InterPro" id="IPR013830">
    <property type="entry name" value="SGNH_hydro"/>
</dbReference>
<dbReference type="EMBL" id="AP024086">
    <property type="protein sequence ID" value="BCL61455.1"/>
    <property type="molecule type" value="Genomic_DNA"/>
</dbReference>
<gene>
    <name evidence="4" type="ORF">DGMP_21480</name>
</gene>
<evidence type="ECO:0000313" key="5">
    <source>
        <dbReference type="Proteomes" id="UP000826725"/>
    </source>
</evidence>
<reference evidence="4" key="1">
    <citation type="submission" date="2020-09" db="EMBL/GenBank/DDBJ databases">
        <title>Desulfogranum mesoprofundum gen. nov., sp. nov., a novel mesophilic, sulfate-reducing chemolithoautotroph isolated from a deep-sea hydrothermal vent chimney in the Suiyo Seamount.</title>
        <authorList>
            <person name="Hashimoto Y."/>
            <person name="Nakagawa S."/>
        </authorList>
    </citation>
    <scope>NUCLEOTIDE SEQUENCE</scope>
    <source>
        <strain evidence="4">KT2</strain>
    </source>
</reference>
<dbReference type="InterPro" id="IPR051532">
    <property type="entry name" value="Ester_Hydrolysis_Enzymes"/>
</dbReference>
<keyword evidence="1" id="KW-0472">Membrane</keyword>
<evidence type="ECO:0000313" key="4">
    <source>
        <dbReference type="EMBL" id="BCL61455.1"/>
    </source>
</evidence>
<dbReference type="RefSeq" id="WP_228853905.1">
    <property type="nucleotide sequence ID" value="NZ_AP024086.1"/>
</dbReference>
<dbReference type="GO" id="GO:0004622">
    <property type="term" value="F:phosphatidylcholine lysophospholipase activity"/>
    <property type="evidence" value="ECO:0007669"/>
    <property type="project" value="TreeGrafter"/>
</dbReference>
<feature type="chain" id="PRO_5034409433" description="SGNH hydrolase-type esterase domain-containing protein" evidence="2">
    <location>
        <begin position="24"/>
        <end position="334"/>
    </location>
</feature>
<dbReference type="KEGG" id="dbk:DGMP_21480"/>
<dbReference type="PROSITE" id="PS51257">
    <property type="entry name" value="PROKAR_LIPOPROTEIN"/>
    <property type="match status" value="1"/>
</dbReference>
<evidence type="ECO:0000256" key="2">
    <source>
        <dbReference type="SAM" id="SignalP"/>
    </source>
</evidence>
<dbReference type="NCBIfam" id="NF041770">
    <property type="entry name" value="CFI_box_CTERM"/>
    <property type="match status" value="1"/>
</dbReference>
<feature type="domain" description="SGNH hydrolase-type esterase" evidence="3">
    <location>
        <begin position="31"/>
        <end position="191"/>
    </location>
</feature>
<proteinExistence type="predicted"/>
<accession>A0A8D5FPN7</accession>
<evidence type="ECO:0000259" key="3">
    <source>
        <dbReference type="Pfam" id="PF13472"/>
    </source>
</evidence>
<name>A0A8D5FPN7_9BACT</name>